<dbReference type="InterPro" id="IPR035472">
    <property type="entry name" value="RpiR-like_SIS"/>
</dbReference>
<organism evidence="6 7">
    <name type="scientific">Paenochrobactrum gallinarii</name>
    <dbReference type="NCBI Taxonomy" id="643673"/>
    <lineage>
        <taxon>Bacteria</taxon>
        <taxon>Pseudomonadati</taxon>
        <taxon>Pseudomonadota</taxon>
        <taxon>Alphaproteobacteria</taxon>
        <taxon>Hyphomicrobiales</taxon>
        <taxon>Brucellaceae</taxon>
        <taxon>Paenochrobactrum</taxon>
    </lineage>
</organism>
<keyword evidence="3" id="KW-0804">Transcription</keyword>
<dbReference type="CDD" id="cd05013">
    <property type="entry name" value="SIS_RpiR"/>
    <property type="match status" value="1"/>
</dbReference>
<dbReference type="GO" id="GO:0003677">
    <property type="term" value="F:DNA binding"/>
    <property type="evidence" value="ECO:0007669"/>
    <property type="project" value="UniProtKB-KW"/>
</dbReference>
<dbReference type="InterPro" id="IPR000281">
    <property type="entry name" value="HTH_RpiR"/>
</dbReference>
<dbReference type="PANTHER" id="PTHR30514">
    <property type="entry name" value="GLUCOKINASE"/>
    <property type="match status" value="1"/>
</dbReference>
<dbReference type="EMBL" id="JACIIU010000009">
    <property type="protein sequence ID" value="MBB6261574.1"/>
    <property type="molecule type" value="Genomic_DNA"/>
</dbReference>
<dbReference type="InterPro" id="IPR036388">
    <property type="entry name" value="WH-like_DNA-bd_sf"/>
</dbReference>
<dbReference type="PROSITE" id="PS51071">
    <property type="entry name" value="HTH_RPIR"/>
    <property type="match status" value="1"/>
</dbReference>
<dbReference type="GO" id="GO:0097367">
    <property type="term" value="F:carbohydrate derivative binding"/>
    <property type="evidence" value="ECO:0007669"/>
    <property type="project" value="InterPro"/>
</dbReference>
<keyword evidence="2 6" id="KW-0238">DNA-binding</keyword>
<keyword evidence="7" id="KW-1185">Reference proteome</keyword>
<protein>
    <submittedName>
        <fullName evidence="6">DNA-binding MurR/RpiR family transcriptional regulator</fullName>
    </submittedName>
</protein>
<dbReference type="InterPro" id="IPR047640">
    <property type="entry name" value="RpiR-like"/>
</dbReference>
<reference evidence="6 7" key="1">
    <citation type="submission" date="2020-08" db="EMBL/GenBank/DDBJ databases">
        <title>Genomic Encyclopedia of Type Strains, Phase IV (KMG-IV): sequencing the most valuable type-strain genomes for metagenomic binning, comparative biology and taxonomic classification.</title>
        <authorList>
            <person name="Goeker M."/>
        </authorList>
    </citation>
    <scope>NUCLEOTIDE SEQUENCE [LARGE SCALE GENOMIC DNA]</scope>
    <source>
        <strain evidence="6 7">DSM 22336</strain>
    </source>
</reference>
<keyword evidence="1" id="KW-0805">Transcription regulation</keyword>
<dbReference type="Pfam" id="PF01380">
    <property type="entry name" value="SIS"/>
    <property type="match status" value="1"/>
</dbReference>
<evidence type="ECO:0000256" key="2">
    <source>
        <dbReference type="ARBA" id="ARBA00023125"/>
    </source>
</evidence>
<dbReference type="SUPFAM" id="SSF46689">
    <property type="entry name" value="Homeodomain-like"/>
    <property type="match status" value="1"/>
</dbReference>
<feature type="domain" description="HTH rpiR-type" evidence="4">
    <location>
        <begin position="4"/>
        <end position="80"/>
    </location>
</feature>
<dbReference type="InterPro" id="IPR001347">
    <property type="entry name" value="SIS_dom"/>
</dbReference>
<name>A0A841M7Q1_9HYPH</name>
<dbReference type="GO" id="GO:1901135">
    <property type="term" value="P:carbohydrate derivative metabolic process"/>
    <property type="evidence" value="ECO:0007669"/>
    <property type="project" value="InterPro"/>
</dbReference>
<dbReference type="InterPro" id="IPR046348">
    <property type="entry name" value="SIS_dom_sf"/>
</dbReference>
<proteinExistence type="predicted"/>
<evidence type="ECO:0000259" key="5">
    <source>
        <dbReference type="PROSITE" id="PS51464"/>
    </source>
</evidence>
<evidence type="ECO:0000313" key="7">
    <source>
        <dbReference type="Proteomes" id="UP000555393"/>
    </source>
</evidence>
<dbReference type="Pfam" id="PF01418">
    <property type="entry name" value="HTH_6"/>
    <property type="match status" value="1"/>
</dbReference>
<dbReference type="PANTHER" id="PTHR30514:SF18">
    <property type="entry name" value="RPIR-FAMILY TRANSCRIPTIONAL REGULATOR"/>
    <property type="match status" value="1"/>
</dbReference>
<gene>
    <name evidence="6" type="ORF">FHS77_002130</name>
</gene>
<dbReference type="GO" id="GO:0003700">
    <property type="term" value="F:DNA-binding transcription factor activity"/>
    <property type="evidence" value="ECO:0007669"/>
    <property type="project" value="InterPro"/>
</dbReference>
<dbReference type="RefSeq" id="WP_184223059.1">
    <property type="nucleotide sequence ID" value="NZ_JACIIU010000009.1"/>
</dbReference>
<accession>A0A841M7Q1</accession>
<dbReference type="Gene3D" id="1.10.10.10">
    <property type="entry name" value="Winged helix-like DNA-binding domain superfamily/Winged helix DNA-binding domain"/>
    <property type="match status" value="1"/>
</dbReference>
<dbReference type="Proteomes" id="UP000555393">
    <property type="component" value="Unassembled WGS sequence"/>
</dbReference>
<evidence type="ECO:0000313" key="6">
    <source>
        <dbReference type="EMBL" id="MBB6261574.1"/>
    </source>
</evidence>
<evidence type="ECO:0000256" key="3">
    <source>
        <dbReference type="ARBA" id="ARBA00023163"/>
    </source>
</evidence>
<sequence length="288" mass="32162">MEIYPLNSEIVARFNQMPRQLQMAGRYILENPQDVALLSMRDQARNAGVQPATMTRLAQFLGLAGYDEVRSLYHEAIRNSSTGFSEKARQQIKDQALEGDTALAARMFARLAHQIDGLSHPEVLNAITATANALADARRIYCWGQRSCHPVMWHFNYMISLLGERTVLLDGAAGTNSDPLTWAKKEDVLFVLTINPYAAITLEICHYAKTRGLKIIAITDSEVAPIKEVADIVLFCPTDSLSFFHTMTPAFALTEVLASMLAGKPELQAHEALKRTEERLKYLSTYTK</sequence>
<feature type="domain" description="SIS" evidence="5">
    <location>
        <begin position="130"/>
        <end position="267"/>
    </location>
</feature>
<dbReference type="AlphaFoldDB" id="A0A841M7Q1"/>
<dbReference type="InterPro" id="IPR009057">
    <property type="entry name" value="Homeodomain-like_sf"/>
</dbReference>
<evidence type="ECO:0000259" key="4">
    <source>
        <dbReference type="PROSITE" id="PS51071"/>
    </source>
</evidence>
<dbReference type="SUPFAM" id="SSF53697">
    <property type="entry name" value="SIS domain"/>
    <property type="match status" value="1"/>
</dbReference>
<evidence type="ECO:0000256" key="1">
    <source>
        <dbReference type="ARBA" id="ARBA00023015"/>
    </source>
</evidence>
<dbReference type="Gene3D" id="3.40.50.10490">
    <property type="entry name" value="Glucose-6-phosphate isomerase like protein, domain 1"/>
    <property type="match status" value="1"/>
</dbReference>
<dbReference type="PROSITE" id="PS51464">
    <property type="entry name" value="SIS"/>
    <property type="match status" value="1"/>
</dbReference>
<comment type="caution">
    <text evidence="6">The sequence shown here is derived from an EMBL/GenBank/DDBJ whole genome shotgun (WGS) entry which is preliminary data.</text>
</comment>